<dbReference type="SUPFAM" id="SSF88688">
    <property type="entry name" value="Families 57/38 glycoside transferase middle domain"/>
    <property type="match status" value="1"/>
</dbReference>
<comment type="cofactor">
    <cofactor evidence="6">
        <name>Zn(2+)</name>
        <dbReference type="ChEBI" id="CHEBI:29105"/>
    </cofactor>
    <text evidence="6">Binds 1 zinc ion per subunit.</text>
</comment>
<dbReference type="InterPro" id="IPR037094">
    <property type="entry name" value="Glyco_hydro_38_cen_sf"/>
</dbReference>
<dbReference type="Pfam" id="PF01074">
    <property type="entry name" value="Glyco_hydro_38N"/>
    <property type="match status" value="1"/>
</dbReference>
<evidence type="ECO:0000259" key="8">
    <source>
        <dbReference type="SMART" id="SM00872"/>
    </source>
</evidence>
<dbReference type="PANTHER" id="PTHR11607:SF28">
    <property type="entry name" value="EPIDIDYMIS-SPECIFIC ALPHA-MANNOSIDASE"/>
    <property type="match status" value="1"/>
</dbReference>
<dbReference type="GO" id="GO:0030246">
    <property type="term" value="F:carbohydrate binding"/>
    <property type="evidence" value="ECO:0007669"/>
    <property type="project" value="InterPro"/>
</dbReference>
<keyword evidence="4 6" id="KW-0862">Zinc</keyword>
<dbReference type="Proteomes" id="UP000694520">
    <property type="component" value="Chromosome 6"/>
</dbReference>
<dbReference type="InterPro" id="IPR050843">
    <property type="entry name" value="Glycosyl_Hydrlase_38"/>
</dbReference>
<feature type="domain" description="Glycoside hydrolase family 38 central" evidence="8">
    <location>
        <begin position="376"/>
        <end position="461"/>
    </location>
</feature>
<dbReference type="GO" id="GO:0006013">
    <property type="term" value="P:mannose metabolic process"/>
    <property type="evidence" value="ECO:0007669"/>
    <property type="project" value="InterPro"/>
</dbReference>
<dbReference type="InterPro" id="IPR011330">
    <property type="entry name" value="Glyco_hydro/deAcase_b/a-brl"/>
</dbReference>
<dbReference type="Gene3D" id="1.20.1270.50">
    <property type="entry name" value="Glycoside hydrolase family 38, central domain"/>
    <property type="match status" value="2"/>
</dbReference>
<dbReference type="PANTHER" id="PTHR11607">
    <property type="entry name" value="ALPHA-MANNOSIDASE"/>
    <property type="match status" value="1"/>
</dbReference>
<dbReference type="InterPro" id="IPR027291">
    <property type="entry name" value="Glyco_hydro_38_N_sf"/>
</dbReference>
<dbReference type="Pfam" id="PF07748">
    <property type="entry name" value="Glyco_hydro_38C"/>
    <property type="match status" value="1"/>
</dbReference>
<dbReference type="Gene3D" id="2.60.40.1180">
    <property type="entry name" value="Golgi alpha-mannosidase II"/>
    <property type="match status" value="1"/>
</dbReference>
<dbReference type="SUPFAM" id="SSF88713">
    <property type="entry name" value="Glycoside hydrolase/deacetylase"/>
    <property type="match status" value="1"/>
</dbReference>
<dbReference type="Ensembl" id="ENSBGRT00000026309.1">
    <property type="protein sequence ID" value="ENSBGRP00000022792.1"/>
    <property type="gene ID" value="ENSBGRG00000013725.1"/>
</dbReference>
<dbReference type="InterPro" id="IPR015341">
    <property type="entry name" value="Glyco_hydro_38_cen"/>
</dbReference>
<name>A0A8B9XJD9_BOSMU</name>
<evidence type="ECO:0000256" key="3">
    <source>
        <dbReference type="ARBA" id="ARBA00022801"/>
    </source>
</evidence>
<reference evidence="9" key="3">
    <citation type="submission" date="2025-09" db="UniProtKB">
        <authorList>
            <consortium name="Ensembl"/>
        </authorList>
    </citation>
    <scope>IDENTIFICATION</scope>
</reference>
<dbReference type="SMART" id="SM00872">
    <property type="entry name" value="Alpha-mann_mid"/>
    <property type="match status" value="1"/>
</dbReference>
<dbReference type="Gene3D" id="2.60.40.1360">
    <property type="match status" value="1"/>
</dbReference>
<dbReference type="GeneTree" id="ENSGT01030000234638"/>
<reference evidence="9" key="2">
    <citation type="submission" date="2025-08" db="UniProtKB">
        <authorList>
            <consortium name="Ensembl"/>
        </authorList>
    </citation>
    <scope>IDENTIFICATION</scope>
</reference>
<keyword evidence="2 6" id="KW-0479">Metal-binding</keyword>
<dbReference type="GO" id="GO:0005764">
    <property type="term" value="C:lysosome"/>
    <property type="evidence" value="ECO:0007669"/>
    <property type="project" value="TreeGrafter"/>
</dbReference>
<dbReference type="InterPro" id="IPR000602">
    <property type="entry name" value="Glyco_hydro_38_N"/>
</dbReference>
<dbReference type="FunFam" id="2.70.98.30:FF:000005">
    <property type="entry name" value="Alpha-mannosidase"/>
    <property type="match status" value="1"/>
</dbReference>
<dbReference type="InterPro" id="IPR011682">
    <property type="entry name" value="Glyco_hydro_38_C"/>
</dbReference>
<keyword evidence="3 6" id="KW-0378">Hydrolase</keyword>
<dbReference type="InterPro" id="IPR028995">
    <property type="entry name" value="Glyco_hydro_57/38_cen_sf"/>
</dbReference>
<dbReference type="Pfam" id="PF09261">
    <property type="entry name" value="Alpha-mann_mid"/>
    <property type="match status" value="1"/>
</dbReference>
<evidence type="ECO:0000256" key="4">
    <source>
        <dbReference type="ARBA" id="ARBA00022833"/>
    </source>
</evidence>
<feature type="region of interest" description="Disordered" evidence="7">
    <location>
        <begin position="31"/>
        <end position="55"/>
    </location>
</feature>
<evidence type="ECO:0000313" key="10">
    <source>
        <dbReference type="Proteomes" id="UP000694520"/>
    </source>
</evidence>
<reference evidence="9" key="1">
    <citation type="submission" date="2019-05" db="EMBL/GenBank/DDBJ databases">
        <authorList>
            <person name="Zhang S."/>
            <person name="Liu J."/>
        </authorList>
    </citation>
    <scope>NUCLEOTIDE SEQUENCE [LARGE SCALE GENOMIC DNA]</scope>
</reference>
<dbReference type="EC" id="3.2.1.-" evidence="6"/>
<keyword evidence="10" id="KW-1185">Reference proteome</keyword>
<evidence type="ECO:0000256" key="5">
    <source>
        <dbReference type="ARBA" id="ARBA00023295"/>
    </source>
</evidence>
<evidence type="ECO:0000256" key="6">
    <source>
        <dbReference type="RuleBase" id="RU361199"/>
    </source>
</evidence>
<evidence type="ECO:0000256" key="7">
    <source>
        <dbReference type="SAM" id="MobiDB-lite"/>
    </source>
</evidence>
<dbReference type="Gene3D" id="3.20.110.10">
    <property type="entry name" value="Glycoside hydrolase 38, N terminal domain"/>
    <property type="match status" value="1"/>
</dbReference>
<comment type="similarity">
    <text evidence="1 6">Belongs to the glycosyl hydrolase 38 family.</text>
</comment>
<dbReference type="Gene3D" id="2.70.98.30">
    <property type="entry name" value="Golgi alpha-mannosidase II, domain 4"/>
    <property type="match status" value="1"/>
</dbReference>
<keyword evidence="5 6" id="KW-0326">Glycosidase</keyword>
<sequence>MPADSLPGALCIPLPASPGSTVSQADLDGKQARLHPGGSLPGARQVDPQGQPGGLLLSAPSLSTHTPSFQPKEALLSPWTSPLGPLGLTGLSPHGSLRATQHESTQAYVTTVYTSVVEDLTRNKQHRFIIVDQEFFRLWWDGVASAKQKVQVHELVAQRRLEFVLGGQVMHDEAVTHVDDQILQLTEGHGFLYETFGIQPQFSWQVYSFGASTTTPTLFALAGFSGHIISRIDYDLKVTMQQKQVSSEGAQRNIQSTGLGSWFGSLWPTKENGRELKRNSPCLVWALLPEVQGVASGPQGCDRQFFNASVQFASMDRLMNYINSLTPKTGVFLEYATLTTSIRHTDYFQAIHSTHISWHIRNHHNLLPYSSGMPLQAWPRPTGFYASRSGLKGLAQRASALLYAGESMFTCFMLAPHRFLDRAWGLQQLQKLRWAVSEVQHHYTITGTHTPKVRDMFAEHLGTGMQGVCKLMASIIQDRSLVLSGKHAPSGPEPGGHFAMVYHPLAWTVTTIVTPTADFPEVNLTDETGNPVPAQVWNSKEMPSAYDLLVLTTTPGLSYWYYIITPMRRAQKDTQETGASVDSTNQFGRRPRTNHRQVGRRLVHVENDCYSVFLDKDTNLMHSIWERQSNRTIQVTQEFMEYHDNSDEGQVSISNNYVFAPNGTAKPVSAAVKMEILEGQLLTEIRRCFYRTVNDRDPTYTIYSQLACGPPGADGELLCHRIEQEYRVGPLELNHEAIWRTSTHLNTTQVLYSDNNGYQMQRRAYKQYMVNTLTRVHPVVQSRLVLLSEQVHGVSSQGNGQMEDFFHRQLLIKQQWALSVNVTLNDTSVVHSVLWLLLGPSTLTRDLGQRSGVALQHRPVVLIRELSETTRVHPDFQQQEAVMLPPSLHLQILSIPGWTYNLNHTKHLQNLQKGEAVLLWLHHLYEKGQHPVLSQPVMVNLQSVLRSLGSVVSMEECSLTGTWDVGTLQRWSWKIQDGHQHRGLCAPGSGPDIAIHPKEIRTFFIHFQEQ</sequence>
<protein>
    <recommendedName>
        <fullName evidence="6">Alpha-mannosidase</fullName>
        <ecNumber evidence="6">3.2.1.-</ecNumber>
    </recommendedName>
</protein>
<evidence type="ECO:0000313" key="9">
    <source>
        <dbReference type="Ensembl" id="ENSBGRP00000022792.1"/>
    </source>
</evidence>
<organism evidence="9 10">
    <name type="scientific">Bos mutus grunniens</name>
    <name type="common">Wild yak</name>
    <name type="synonym">Bos grunniens</name>
    <dbReference type="NCBI Taxonomy" id="30521"/>
    <lineage>
        <taxon>Eukaryota</taxon>
        <taxon>Metazoa</taxon>
        <taxon>Chordata</taxon>
        <taxon>Craniata</taxon>
        <taxon>Vertebrata</taxon>
        <taxon>Euteleostomi</taxon>
        <taxon>Mammalia</taxon>
        <taxon>Eutheria</taxon>
        <taxon>Laurasiatheria</taxon>
        <taxon>Artiodactyla</taxon>
        <taxon>Ruminantia</taxon>
        <taxon>Pecora</taxon>
        <taxon>Bovidae</taxon>
        <taxon>Bovinae</taxon>
        <taxon>Bos</taxon>
    </lineage>
</organism>
<evidence type="ECO:0000256" key="2">
    <source>
        <dbReference type="ARBA" id="ARBA00022723"/>
    </source>
</evidence>
<dbReference type="AlphaFoldDB" id="A0A8B9XJD9"/>
<dbReference type="GO" id="GO:0046872">
    <property type="term" value="F:metal ion binding"/>
    <property type="evidence" value="ECO:0007669"/>
    <property type="project" value="UniProtKB-KW"/>
</dbReference>
<accession>A0A8B9XJD9</accession>
<dbReference type="InterPro" id="IPR013780">
    <property type="entry name" value="Glyco_hydro_b"/>
</dbReference>
<dbReference type="InterPro" id="IPR011013">
    <property type="entry name" value="Gal_mutarotase_sf_dom"/>
</dbReference>
<dbReference type="GO" id="GO:0004559">
    <property type="term" value="F:alpha-mannosidase activity"/>
    <property type="evidence" value="ECO:0007669"/>
    <property type="project" value="InterPro"/>
</dbReference>
<proteinExistence type="inferred from homology"/>
<dbReference type="SUPFAM" id="SSF74650">
    <property type="entry name" value="Galactose mutarotase-like"/>
    <property type="match status" value="1"/>
</dbReference>
<evidence type="ECO:0000256" key="1">
    <source>
        <dbReference type="ARBA" id="ARBA00009792"/>
    </source>
</evidence>